<evidence type="ECO:0000313" key="1">
    <source>
        <dbReference type="EMBL" id="PWA33921.1"/>
    </source>
</evidence>
<dbReference type="Proteomes" id="UP000245207">
    <property type="component" value="Unassembled WGS sequence"/>
</dbReference>
<keyword evidence="2" id="KW-1185">Reference proteome</keyword>
<keyword evidence="1" id="KW-0808">Transferase</keyword>
<dbReference type="STRING" id="35608.A0A2U1KAY7"/>
<name>A0A2U1KAY7_ARTAN</name>
<dbReference type="EMBL" id="PKPP01024631">
    <property type="protein sequence ID" value="PWA33921.1"/>
    <property type="molecule type" value="Genomic_DNA"/>
</dbReference>
<dbReference type="GO" id="GO:0016740">
    <property type="term" value="F:transferase activity"/>
    <property type="evidence" value="ECO:0007669"/>
    <property type="project" value="UniProtKB-KW"/>
</dbReference>
<accession>A0A2U1KAY7</accession>
<dbReference type="InterPro" id="IPR036282">
    <property type="entry name" value="Glutathione-S-Trfase_C_sf"/>
</dbReference>
<dbReference type="AlphaFoldDB" id="A0A2U1KAY7"/>
<dbReference type="Gene3D" id="1.20.1050.10">
    <property type="match status" value="1"/>
</dbReference>
<dbReference type="OrthoDB" id="422574at2759"/>
<gene>
    <name evidence="1" type="ORF">CTI12_AA624010</name>
</gene>
<sequence>MALKIYADRISQSARAVILFCKPIDPEAIKEAEKNLAKALSMIEDYWLKDGKFLVGRSQPSIASELLELVLLNDKDHKRIFSPYTKVVKWVEDTKSVIAPYFDEVHEKLFTAKKEWQEHLAVVLRRAH</sequence>
<dbReference type="InterPro" id="IPR043377">
    <property type="entry name" value="GSTT1/2/3"/>
</dbReference>
<protein>
    <submittedName>
        <fullName evidence="1">Glutathione S-transferase-like protein</fullName>
    </submittedName>
</protein>
<comment type="caution">
    <text evidence="1">The sequence shown here is derived from an EMBL/GenBank/DDBJ whole genome shotgun (WGS) entry which is preliminary data.</text>
</comment>
<organism evidence="1 2">
    <name type="scientific">Artemisia annua</name>
    <name type="common">Sweet wormwood</name>
    <dbReference type="NCBI Taxonomy" id="35608"/>
    <lineage>
        <taxon>Eukaryota</taxon>
        <taxon>Viridiplantae</taxon>
        <taxon>Streptophyta</taxon>
        <taxon>Embryophyta</taxon>
        <taxon>Tracheophyta</taxon>
        <taxon>Spermatophyta</taxon>
        <taxon>Magnoliopsida</taxon>
        <taxon>eudicotyledons</taxon>
        <taxon>Gunneridae</taxon>
        <taxon>Pentapetalae</taxon>
        <taxon>asterids</taxon>
        <taxon>campanulids</taxon>
        <taxon>Asterales</taxon>
        <taxon>Asteraceae</taxon>
        <taxon>Asteroideae</taxon>
        <taxon>Anthemideae</taxon>
        <taxon>Artemisiinae</taxon>
        <taxon>Artemisia</taxon>
    </lineage>
</organism>
<proteinExistence type="predicted"/>
<reference evidence="1 2" key="1">
    <citation type="journal article" date="2018" name="Mol. Plant">
        <title>The genome of Artemisia annua provides insight into the evolution of Asteraceae family and artemisinin biosynthesis.</title>
        <authorList>
            <person name="Shen Q."/>
            <person name="Zhang L."/>
            <person name="Liao Z."/>
            <person name="Wang S."/>
            <person name="Yan T."/>
            <person name="Shi P."/>
            <person name="Liu M."/>
            <person name="Fu X."/>
            <person name="Pan Q."/>
            <person name="Wang Y."/>
            <person name="Lv Z."/>
            <person name="Lu X."/>
            <person name="Zhang F."/>
            <person name="Jiang W."/>
            <person name="Ma Y."/>
            <person name="Chen M."/>
            <person name="Hao X."/>
            <person name="Li L."/>
            <person name="Tang Y."/>
            <person name="Lv G."/>
            <person name="Zhou Y."/>
            <person name="Sun X."/>
            <person name="Brodelius P.E."/>
            <person name="Rose J.K.C."/>
            <person name="Tang K."/>
        </authorList>
    </citation>
    <scope>NUCLEOTIDE SEQUENCE [LARGE SCALE GENOMIC DNA]</scope>
    <source>
        <strain evidence="2">cv. Huhao1</strain>
        <tissue evidence="1">Leaf</tissue>
    </source>
</reference>
<evidence type="ECO:0000313" key="2">
    <source>
        <dbReference type="Proteomes" id="UP000245207"/>
    </source>
</evidence>
<dbReference type="PANTHER" id="PTHR44750:SF1">
    <property type="entry name" value="GLUTATHIONE S-TRANSFERASE T1-RELATED"/>
    <property type="match status" value="1"/>
</dbReference>
<dbReference type="PANTHER" id="PTHR44750">
    <property type="entry name" value="GLUTATHIONE S-TRANSFERASE T1-RELATED"/>
    <property type="match status" value="1"/>
</dbReference>
<dbReference type="SUPFAM" id="SSF47616">
    <property type="entry name" value="GST C-terminal domain-like"/>
    <property type="match status" value="1"/>
</dbReference>